<gene>
    <name evidence="3" type="ORF">C5Y93_26165</name>
    <name evidence="2" type="ORF">C5Y98_21550</name>
</gene>
<dbReference type="SUPFAM" id="SSF52540">
    <property type="entry name" value="P-loop containing nucleoside triphosphate hydrolases"/>
    <property type="match status" value="1"/>
</dbReference>
<evidence type="ECO:0000313" key="4">
    <source>
        <dbReference type="Proteomes" id="UP000237819"/>
    </source>
</evidence>
<dbReference type="InterPro" id="IPR027417">
    <property type="entry name" value="P-loop_NTPase"/>
</dbReference>
<name>A0A2S8GFH6_9BACT</name>
<evidence type="ECO:0000313" key="2">
    <source>
        <dbReference type="EMBL" id="PQO30137.1"/>
    </source>
</evidence>
<dbReference type="Proteomes" id="UP000237819">
    <property type="component" value="Unassembled WGS sequence"/>
</dbReference>
<dbReference type="EMBL" id="PUIB01000021">
    <property type="protein sequence ID" value="PQO30137.1"/>
    <property type="molecule type" value="Genomic_DNA"/>
</dbReference>
<dbReference type="AlphaFoldDB" id="A0A2S8GFH6"/>
<dbReference type="Gene3D" id="3.40.50.300">
    <property type="entry name" value="P-loop containing nucleotide triphosphate hydrolases"/>
    <property type="match status" value="1"/>
</dbReference>
<feature type="domain" description="RecA-like N-terminal" evidence="1">
    <location>
        <begin position="38"/>
        <end position="147"/>
    </location>
</feature>
<evidence type="ECO:0000259" key="1">
    <source>
        <dbReference type="Pfam" id="PF00154"/>
    </source>
</evidence>
<comment type="caution">
    <text evidence="3">The sequence shown here is derived from an EMBL/GenBank/DDBJ whole genome shotgun (WGS) entry which is preliminary data.</text>
</comment>
<reference evidence="4 5" key="1">
    <citation type="submission" date="2018-02" db="EMBL/GenBank/DDBJ databases">
        <title>Comparative genomes isolates from brazilian mangrove.</title>
        <authorList>
            <person name="Araujo J.E."/>
            <person name="Taketani R.G."/>
            <person name="Silva M.C.P."/>
            <person name="Loureco M.V."/>
            <person name="Andreote F.D."/>
        </authorList>
    </citation>
    <scope>NUCLEOTIDE SEQUENCE [LARGE SCALE GENOMIC DNA]</scope>
    <source>
        <strain evidence="2 5">NAP PRIS-MGV</strain>
        <strain evidence="3 4">Nap-Phe MGV</strain>
    </source>
</reference>
<proteinExistence type="predicted"/>
<sequence length="251" mass="27317">MFSTRSPPMMEMPHENRLETIAQLQRQIGACERGAWSRAEVVSTGCAAVDQLLPDGGVRRGGLIEWIGQAHGGGAGALSLIAARQVCPAEKTVVAIDAQRRLAPATLANLGFDLSKVWIVRPQTKQEAWWTGEEALRCAAVGLVWADIEHLPTTQFRRWQLAVEASQGVGFLVRPESALRHPSWADARLLVHSRVSRDASPTYQVESVYSQGRTSRSKAGVQIDRFTGMTHEYASLLPTSASPPSPLSLVS</sequence>
<dbReference type="EMBL" id="PUHZ01000024">
    <property type="protein sequence ID" value="PQO43189.1"/>
    <property type="molecule type" value="Genomic_DNA"/>
</dbReference>
<accession>A0A2S8GFH6</accession>
<dbReference type="Pfam" id="PF00154">
    <property type="entry name" value="RecA_N"/>
    <property type="match status" value="1"/>
</dbReference>
<dbReference type="Proteomes" id="UP000239388">
    <property type="component" value="Unassembled WGS sequence"/>
</dbReference>
<protein>
    <recommendedName>
        <fullName evidence="1">RecA-like N-terminal domain-containing protein</fullName>
    </recommendedName>
</protein>
<dbReference type="InterPro" id="IPR049428">
    <property type="entry name" value="RecA-like_N"/>
</dbReference>
<organism evidence="3 4">
    <name type="scientific">Blastopirellula marina</name>
    <dbReference type="NCBI Taxonomy" id="124"/>
    <lineage>
        <taxon>Bacteria</taxon>
        <taxon>Pseudomonadati</taxon>
        <taxon>Planctomycetota</taxon>
        <taxon>Planctomycetia</taxon>
        <taxon>Pirellulales</taxon>
        <taxon>Pirellulaceae</taxon>
        <taxon>Blastopirellula</taxon>
    </lineage>
</organism>
<evidence type="ECO:0000313" key="5">
    <source>
        <dbReference type="Proteomes" id="UP000239388"/>
    </source>
</evidence>
<evidence type="ECO:0000313" key="3">
    <source>
        <dbReference type="EMBL" id="PQO43189.1"/>
    </source>
</evidence>